<evidence type="ECO:0000313" key="2">
    <source>
        <dbReference type="EMBL" id="KSZ55938.1"/>
    </source>
</evidence>
<protein>
    <recommendedName>
        <fullName evidence="4">Transposase</fullName>
    </recommendedName>
</protein>
<evidence type="ECO:0008006" key="4">
    <source>
        <dbReference type="Google" id="ProtNLM"/>
    </source>
</evidence>
<comment type="caution">
    <text evidence="2">The sequence shown here is derived from an EMBL/GenBank/DDBJ whole genome shotgun (WGS) entry which is preliminary data.</text>
</comment>
<dbReference type="AlphaFoldDB" id="A0A0V9UCR2"/>
<dbReference type="GeneID" id="86867832"/>
<accession>A0A0V9UCR2</accession>
<dbReference type="Proteomes" id="UP000053060">
    <property type="component" value="Unassembled WGS sequence"/>
</dbReference>
<proteinExistence type="predicted"/>
<evidence type="ECO:0000256" key="1">
    <source>
        <dbReference type="SAM" id="Coils"/>
    </source>
</evidence>
<sequence>MSDLMTIPVGRTQQGHRAFSMAYKIEFLRRWDTCVERGAKTRLLRENNLAQGTVRRWLQARDEGHLQKSMVEAADKARDRLDSRDRAELAKLRRENERLRDKVAQSDAAVEILGKAFELLQGIHKTSTDETTEIPPALMSAREYALWLERKALS</sequence>
<dbReference type="PATRIC" id="fig|1441730.3.peg.5533"/>
<dbReference type="EMBL" id="AZXY01000054">
    <property type="protein sequence ID" value="KSZ55938.1"/>
    <property type="molecule type" value="Genomic_DNA"/>
</dbReference>
<organism evidence="2 3">
    <name type="scientific">Rhodococcus pyridinivorans KG-16</name>
    <dbReference type="NCBI Taxonomy" id="1441730"/>
    <lineage>
        <taxon>Bacteria</taxon>
        <taxon>Bacillati</taxon>
        <taxon>Actinomycetota</taxon>
        <taxon>Actinomycetes</taxon>
        <taxon>Mycobacteriales</taxon>
        <taxon>Nocardiaceae</taxon>
        <taxon>Rhodococcus</taxon>
    </lineage>
</organism>
<evidence type="ECO:0000313" key="3">
    <source>
        <dbReference type="Proteomes" id="UP000053060"/>
    </source>
</evidence>
<feature type="coiled-coil region" evidence="1">
    <location>
        <begin position="82"/>
        <end position="109"/>
    </location>
</feature>
<gene>
    <name evidence="2" type="ORF">Z045_26130</name>
</gene>
<keyword evidence="1" id="KW-0175">Coiled coil</keyword>
<name>A0A0V9UCR2_9NOCA</name>
<reference evidence="2 3" key="2">
    <citation type="journal article" date="2016" name="Genome Announc.">
        <title>Draft Genome Sequence of a Versatile Hydrocarbon-Degrading Bacterium, Rhodococcus pyridinivorans Strain KG-16, Collected from Oil Fields in India.</title>
        <authorList>
            <person name="Aggarwal R.K."/>
            <person name="Dawar C."/>
            <person name="Phanindranath R."/>
            <person name="Mutnuri L."/>
            <person name="Dayal A.M."/>
        </authorList>
    </citation>
    <scope>NUCLEOTIDE SEQUENCE [LARGE SCALE GENOMIC DNA]</scope>
    <source>
        <strain evidence="2 3">KG-16</strain>
    </source>
</reference>
<reference evidence="3" key="1">
    <citation type="submission" date="2015-01" db="EMBL/GenBank/DDBJ databases">
        <title>Draft genome sequence of Rhodococcus pyridinivorans strain KG-16, a hydrocarbon-degrading bacterium.</title>
        <authorList>
            <person name="Aggarwal R.K."/>
            <person name="Dawar C."/>
        </authorList>
    </citation>
    <scope>NUCLEOTIDE SEQUENCE [LARGE SCALE GENOMIC DNA]</scope>
    <source>
        <strain evidence="3">KG-16</strain>
    </source>
</reference>
<dbReference type="RefSeq" id="WP_081314920.1">
    <property type="nucleotide sequence ID" value="NZ_AZXY01000054.1"/>
</dbReference>